<evidence type="ECO:0000313" key="3">
    <source>
        <dbReference type="EMBL" id="OGI53082.1"/>
    </source>
</evidence>
<accession>A0A1F6U6W6</accession>
<dbReference type="GO" id="GO:0005737">
    <property type="term" value="C:cytoplasm"/>
    <property type="evidence" value="ECO:0007669"/>
    <property type="project" value="UniProtKB-SubCell"/>
</dbReference>
<evidence type="ECO:0000313" key="4">
    <source>
        <dbReference type="Proteomes" id="UP000179362"/>
    </source>
</evidence>
<proteinExistence type="inferred from homology"/>
<comment type="function">
    <text evidence="1">Required for ubiquinone (coenzyme Q) biosynthesis. Binds hydrophobic ubiquinone biosynthetic intermediates via its SCP2 domain and is essential for the stability of the Ubi complex. May constitute a docking platform where Ubi enzymes assemble and access their SCP2-bound polyprenyl substrates.</text>
</comment>
<evidence type="ECO:0000259" key="2">
    <source>
        <dbReference type="Pfam" id="PF02036"/>
    </source>
</evidence>
<reference evidence="3 4" key="1">
    <citation type="journal article" date="2016" name="Nat. Commun.">
        <title>Thousands of microbial genomes shed light on interconnected biogeochemical processes in an aquifer system.</title>
        <authorList>
            <person name="Anantharaman K."/>
            <person name="Brown C.T."/>
            <person name="Hug L.A."/>
            <person name="Sharon I."/>
            <person name="Castelle C.J."/>
            <person name="Probst A.J."/>
            <person name="Thomas B.C."/>
            <person name="Singh A."/>
            <person name="Wilkins M.J."/>
            <person name="Karaoz U."/>
            <person name="Brodie E.L."/>
            <person name="Williams K.H."/>
            <person name="Hubbard S.S."/>
            <person name="Banfield J.F."/>
        </authorList>
    </citation>
    <scope>NUCLEOTIDE SEQUENCE [LARGE SCALE GENOMIC DNA]</scope>
</reference>
<organism evidence="3 4">
    <name type="scientific">Candidatus Muproteobacteria bacterium RIFCSPHIGHO2_02_FULL_65_16</name>
    <dbReference type="NCBI Taxonomy" id="1817766"/>
    <lineage>
        <taxon>Bacteria</taxon>
        <taxon>Pseudomonadati</taxon>
        <taxon>Pseudomonadota</taxon>
        <taxon>Candidatus Muproteobacteria</taxon>
    </lineage>
</organism>
<dbReference type="UniPathway" id="UPA00232"/>
<comment type="caution">
    <text evidence="3">The sequence shown here is derived from an EMBL/GenBank/DDBJ whole genome shotgun (WGS) entry which is preliminary data.</text>
</comment>
<keyword evidence="1" id="KW-0831">Ubiquinone biosynthesis</keyword>
<dbReference type="GO" id="GO:0006744">
    <property type="term" value="P:ubiquinone biosynthetic process"/>
    <property type="evidence" value="ECO:0007669"/>
    <property type="project" value="UniProtKB-UniRule"/>
</dbReference>
<protein>
    <recommendedName>
        <fullName evidence="1">Ubiquinone biosynthesis accessory factor UbiJ</fullName>
    </recommendedName>
</protein>
<dbReference type="Pfam" id="PF02036">
    <property type="entry name" value="SCP2"/>
    <property type="match status" value="1"/>
</dbReference>
<dbReference type="AlphaFoldDB" id="A0A1F6U6W6"/>
<dbReference type="InterPro" id="IPR036527">
    <property type="entry name" value="SCP2_sterol-bd_dom_sf"/>
</dbReference>
<feature type="domain" description="SCP2" evidence="2">
    <location>
        <begin position="11"/>
        <end position="109"/>
    </location>
</feature>
<keyword evidence="1" id="KW-0963">Cytoplasm</keyword>
<name>A0A1F6U6W6_9PROT</name>
<comment type="similarity">
    <text evidence="1">Belongs to the UbiJ family.</text>
</comment>
<comment type="subcellular location">
    <subcellularLocation>
        <location evidence="1">Cytoplasm</location>
    </subcellularLocation>
</comment>
<dbReference type="SUPFAM" id="SSF55718">
    <property type="entry name" value="SCP-like"/>
    <property type="match status" value="1"/>
</dbReference>
<dbReference type="EMBL" id="MFTA01000002">
    <property type="protein sequence ID" value="OGI53082.1"/>
    <property type="molecule type" value="Genomic_DNA"/>
</dbReference>
<dbReference type="InterPro" id="IPR038989">
    <property type="entry name" value="UbiJ"/>
</dbReference>
<dbReference type="InterPro" id="IPR003033">
    <property type="entry name" value="SCP2_sterol-bd_dom"/>
</dbReference>
<evidence type="ECO:0000256" key="1">
    <source>
        <dbReference type="HAMAP-Rule" id="MF_02215"/>
    </source>
</evidence>
<sequence length="199" mass="22286">MFFPAIERLGNRLLRLDPEALRRLGELRGRVIRLRLACGVESPPELYVFPDATGLRLRPHHDGVPDVTINGDLPFFSRMILGETLGRPAGELQISGDVELGRRFERILDEVDLNWEKQAARVLGDAAAHRLGNAARDLRAWGAHVAHTLGRDAAEYLQEESRILAARARVEAFARAVAEVHDGAERAQRRLERLRGPAR</sequence>
<dbReference type="Proteomes" id="UP000179362">
    <property type="component" value="Unassembled WGS sequence"/>
</dbReference>
<dbReference type="PANTHER" id="PTHR38693">
    <property type="entry name" value="UBIQUINONE BIOSYNTHESIS PROTEIN UBIJ"/>
    <property type="match status" value="1"/>
</dbReference>
<dbReference type="PANTHER" id="PTHR38693:SF1">
    <property type="entry name" value="UBIQUINONE BIOSYNTHESIS ACCESSORY FACTOR UBIJ"/>
    <property type="match status" value="1"/>
</dbReference>
<dbReference type="HAMAP" id="MF_02215">
    <property type="entry name" value="UbiJ"/>
    <property type="match status" value="1"/>
</dbReference>
<comment type="pathway">
    <text evidence="1">Cofactor biosynthesis; ubiquinone biosynthesis.</text>
</comment>
<gene>
    <name evidence="1" type="primary">ubiJ</name>
    <name evidence="3" type="ORF">A3B81_01090</name>
</gene>